<feature type="non-terminal residue" evidence="1">
    <location>
        <position position="1"/>
    </location>
</feature>
<gene>
    <name evidence="1" type="ORF">S06H3_66539</name>
</gene>
<evidence type="ECO:0000313" key="1">
    <source>
        <dbReference type="EMBL" id="GAI68615.1"/>
    </source>
</evidence>
<dbReference type="AlphaFoldDB" id="X1RZJ0"/>
<proteinExistence type="predicted"/>
<sequence length="55" mass="6035">KIEGAKIGFTCDLPPLGYKVYKLTPPPCYCEPKAWQAEGGIKGEGESVETPFYKV</sequence>
<dbReference type="EMBL" id="BARV01045412">
    <property type="protein sequence ID" value="GAI68615.1"/>
    <property type="molecule type" value="Genomic_DNA"/>
</dbReference>
<accession>X1RZJ0</accession>
<feature type="non-terminal residue" evidence="1">
    <location>
        <position position="55"/>
    </location>
</feature>
<organism evidence="1">
    <name type="scientific">marine sediment metagenome</name>
    <dbReference type="NCBI Taxonomy" id="412755"/>
    <lineage>
        <taxon>unclassified sequences</taxon>
        <taxon>metagenomes</taxon>
        <taxon>ecological metagenomes</taxon>
    </lineage>
</organism>
<name>X1RZJ0_9ZZZZ</name>
<reference evidence="1" key="1">
    <citation type="journal article" date="2014" name="Front. Microbiol.">
        <title>High frequency of phylogenetically diverse reductive dehalogenase-homologous genes in deep subseafloor sedimentary metagenomes.</title>
        <authorList>
            <person name="Kawai M."/>
            <person name="Futagami T."/>
            <person name="Toyoda A."/>
            <person name="Takaki Y."/>
            <person name="Nishi S."/>
            <person name="Hori S."/>
            <person name="Arai W."/>
            <person name="Tsubouchi T."/>
            <person name="Morono Y."/>
            <person name="Uchiyama I."/>
            <person name="Ito T."/>
            <person name="Fujiyama A."/>
            <person name="Inagaki F."/>
            <person name="Takami H."/>
        </authorList>
    </citation>
    <scope>NUCLEOTIDE SEQUENCE</scope>
    <source>
        <strain evidence="1">Expedition CK06-06</strain>
    </source>
</reference>
<comment type="caution">
    <text evidence="1">The sequence shown here is derived from an EMBL/GenBank/DDBJ whole genome shotgun (WGS) entry which is preliminary data.</text>
</comment>
<protein>
    <submittedName>
        <fullName evidence="1">Uncharacterized protein</fullName>
    </submittedName>
</protein>